<evidence type="ECO:0000313" key="3">
    <source>
        <dbReference type="Proteomes" id="UP000653305"/>
    </source>
</evidence>
<comment type="caution">
    <text evidence="2">The sequence shown here is derived from an EMBL/GenBank/DDBJ whole genome shotgun (WGS) entry which is preliminary data.</text>
</comment>
<proteinExistence type="predicted"/>
<reference evidence="2" key="1">
    <citation type="submission" date="2020-07" db="EMBL/GenBank/DDBJ databases">
        <title>Ethylene signaling mediates host invasion by parasitic plants.</title>
        <authorList>
            <person name="Yoshida S."/>
        </authorList>
    </citation>
    <scope>NUCLEOTIDE SEQUENCE</scope>
    <source>
        <strain evidence="2">Okayama</strain>
    </source>
</reference>
<dbReference type="Gene3D" id="3.40.50.2000">
    <property type="entry name" value="Glycogen Phosphorylase B"/>
    <property type="match status" value="1"/>
</dbReference>
<sequence>MVSWAPQQQVLSHPSVACFVSHCGWNSTIEGVANGVPFYAGRVTRTSCLIRRTFVMSGKLDWD</sequence>
<evidence type="ECO:0000256" key="1">
    <source>
        <dbReference type="ARBA" id="ARBA00022679"/>
    </source>
</evidence>
<protein>
    <submittedName>
        <fullName evidence="2">UDP-glycosyltransferase 83a1</fullName>
    </submittedName>
</protein>
<accession>A0A830DCP8</accession>
<dbReference type="EMBL" id="BMAC01001522">
    <property type="protein sequence ID" value="GFQ07489.1"/>
    <property type="molecule type" value="Genomic_DNA"/>
</dbReference>
<dbReference type="SUPFAM" id="SSF53756">
    <property type="entry name" value="UDP-Glycosyltransferase/glycogen phosphorylase"/>
    <property type="match status" value="1"/>
</dbReference>
<keyword evidence="1 2" id="KW-0808">Transferase</keyword>
<organism evidence="2 3">
    <name type="scientific">Phtheirospermum japonicum</name>
    <dbReference type="NCBI Taxonomy" id="374723"/>
    <lineage>
        <taxon>Eukaryota</taxon>
        <taxon>Viridiplantae</taxon>
        <taxon>Streptophyta</taxon>
        <taxon>Embryophyta</taxon>
        <taxon>Tracheophyta</taxon>
        <taxon>Spermatophyta</taxon>
        <taxon>Magnoliopsida</taxon>
        <taxon>eudicotyledons</taxon>
        <taxon>Gunneridae</taxon>
        <taxon>Pentapetalae</taxon>
        <taxon>asterids</taxon>
        <taxon>lamiids</taxon>
        <taxon>Lamiales</taxon>
        <taxon>Orobanchaceae</taxon>
        <taxon>Orobanchaceae incertae sedis</taxon>
        <taxon>Phtheirospermum</taxon>
    </lineage>
</organism>
<evidence type="ECO:0000313" key="2">
    <source>
        <dbReference type="EMBL" id="GFQ07489.1"/>
    </source>
</evidence>
<dbReference type="AlphaFoldDB" id="A0A830DCP8"/>
<gene>
    <name evidence="2" type="ORF">PHJA_002893000</name>
</gene>
<dbReference type="OrthoDB" id="908420at2759"/>
<name>A0A830DCP8_9LAMI</name>
<dbReference type="InterPro" id="IPR002213">
    <property type="entry name" value="UDP_glucos_trans"/>
</dbReference>
<dbReference type="GO" id="GO:0008194">
    <property type="term" value="F:UDP-glycosyltransferase activity"/>
    <property type="evidence" value="ECO:0007669"/>
    <property type="project" value="InterPro"/>
</dbReference>
<dbReference type="Pfam" id="PF00201">
    <property type="entry name" value="UDPGT"/>
    <property type="match status" value="1"/>
</dbReference>
<keyword evidence="3" id="KW-1185">Reference proteome</keyword>
<dbReference type="Proteomes" id="UP000653305">
    <property type="component" value="Unassembled WGS sequence"/>
</dbReference>
<dbReference type="PANTHER" id="PTHR48045">
    <property type="entry name" value="UDP-GLYCOSYLTRANSFERASE 72B1"/>
    <property type="match status" value="1"/>
</dbReference>
<dbReference type="PANTHER" id="PTHR48045:SF21">
    <property type="entry name" value="UDP-GLYCOSYLTRANSFERASE 83A1"/>
    <property type="match status" value="1"/>
</dbReference>